<accession>A0A081XPY3</accession>
<dbReference type="InterPro" id="IPR016181">
    <property type="entry name" value="Acyl_CoA_acyltransferase"/>
</dbReference>
<sequence>MTFMTTVSVRPAGPSELSYVHHLLVAWYGAGTAPSPEALEHFLRHGLVGVAEVAGAVVGCAAAESPSPGHMRLCAVAVA</sequence>
<dbReference type="Proteomes" id="UP000028341">
    <property type="component" value="Unassembled WGS sequence"/>
</dbReference>
<protein>
    <recommendedName>
        <fullName evidence="3">Acetyltransferase</fullName>
    </recommendedName>
</protein>
<evidence type="ECO:0000313" key="2">
    <source>
        <dbReference type="Proteomes" id="UP000028341"/>
    </source>
</evidence>
<dbReference type="Gene3D" id="3.40.630.30">
    <property type="match status" value="1"/>
</dbReference>
<dbReference type="EMBL" id="JFCB01000016">
    <property type="protein sequence ID" value="KES05606.1"/>
    <property type="molecule type" value="Genomic_DNA"/>
</dbReference>
<name>A0A081XPY3_STRTO</name>
<dbReference type="eggNOG" id="ENOG50328DU">
    <property type="taxonomic scope" value="Bacteria"/>
</dbReference>
<comment type="caution">
    <text evidence="1">The sequence shown here is derived from an EMBL/GenBank/DDBJ whole genome shotgun (WGS) entry which is preliminary data.</text>
</comment>
<keyword evidence="2" id="KW-1185">Reference proteome</keyword>
<proteinExistence type="predicted"/>
<dbReference type="SUPFAM" id="SSF55729">
    <property type="entry name" value="Acyl-CoA N-acyltransferases (Nat)"/>
    <property type="match status" value="1"/>
</dbReference>
<dbReference type="STRING" id="55952.BU52_18970"/>
<reference evidence="1 2" key="1">
    <citation type="submission" date="2014-02" db="EMBL/GenBank/DDBJ databases">
        <title>The genome announcement of Streptomyces toyocaensis NRRL15009.</title>
        <authorList>
            <person name="Hong H.-J."/>
            <person name="Kwun M.J."/>
        </authorList>
    </citation>
    <scope>NUCLEOTIDE SEQUENCE [LARGE SCALE GENOMIC DNA]</scope>
    <source>
        <strain evidence="1 2">NRRL 15009</strain>
    </source>
</reference>
<organism evidence="1 2">
    <name type="scientific">Streptomyces toyocaensis</name>
    <dbReference type="NCBI Taxonomy" id="55952"/>
    <lineage>
        <taxon>Bacteria</taxon>
        <taxon>Bacillati</taxon>
        <taxon>Actinomycetota</taxon>
        <taxon>Actinomycetes</taxon>
        <taxon>Kitasatosporales</taxon>
        <taxon>Streptomycetaceae</taxon>
        <taxon>Streptomyces</taxon>
    </lineage>
</organism>
<gene>
    <name evidence="1" type="ORF">BU52_18970</name>
</gene>
<evidence type="ECO:0000313" key="1">
    <source>
        <dbReference type="EMBL" id="KES05606.1"/>
    </source>
</evidence>
<dbReference type="RefSeq" id="WP_037935702.1">
    <property type="nucleotide sequence ID" value="NZ_JBFADL010000010.1"/>
</dbReference>
<evidence type="ECO:0008006" key="3">
    <source>
        <dbReference type="Google" id="ProtNLM"/>
    </source>
</evidence>
<dbReference type="AlphaFoldDB" id="A0A081XPY3"/>